<feature type="region of interest" description="Disordered" evidence="2">
    <location>
        <begin position="624"/>
        <end position="650"/>
    </location>
</feature>
<feature type="domain" description="Defence against restriction A N-terminal" evidence="3">
    <location>
        <begin position="67"/>
        <end position="204"/>
    </location>
</feature>
<name>A0A0H3ZPT9_VIBSP</name>
<dbReference type="Pfam" id="PF18788">
    <property type="entry name" value="DarA_N"/>
    <property type="match status" value="1"/>
</dbReference>
<feature type="region of interest" description="Disordered" evidence="2">
    <location>
        <begin position="948"/>
        <end position="987"/>
    </location>
</feature>
<sequence length="1229" mass="135316">MNTFNLQSAITVRDRSVLGVKPLTQEQSDTMFSGPDSQLNLESATFEEIQETLFDGVPYFDEPEQLLSAITTKSNRLSRTMAAFCRELDKGLGGKITSGEEYYSLIGEKLKGKTVSSAIVSKPRKVGAYAVVTALIPLSDGQSVSVLFYAPDDDPLKVNDTDTLIAFRFLLNKRDITHIVAPIKGKDLSLKQTVGNIAELALKNTDKFTANRAKQAEQNEALTSIQDETERLLEAAAAMADEVEELKGQKSTVAKDIASTKAKLDKLNEANESLKAEVKADEPVNAGDSLRLSLNDEEKAKLAKLEEHTNFEVKLGKQSVTLPNGEVRNLNMKDNAAFKWDVDVLWSHLLSALSDKALSGLELLMAQSKGVLYRNKEGENGWVTLGSATYSNSPKLPDSYGRYAIYMRHELTADGSDNAPVFGENAAIIVPIYKDGEYGFAAFRDKASKEPEFTFKTVSEMESEDLSFLGLVKATGQELDELGRKGLLPADKQQAFDQAMDAIDRSAGGPKDIDMTPQPTSKDLPELKAEYKPLTEEFIAAEKLADQEANLARKVLNKINRGDAYPRATKLQLLINGGWEPKLRKSNASGDVYNLYKDGAWRNVNLNKTEQRFTRWLIAQKGAEPQSANANANDELNQPTGDSSLDNAEKASVKPALARIKERVIKDGNRDIINSLNTIRDIDNGTVVGMTRALFVSSVAGKVKTLAKNGAQDKVNNVLTMIAEYNAIAAKPLISLRNGIWKLGEVLDVVSEDESVLKDADSHIADTEEVFGGKANHWYGLRVRPYDINAQPSGVVTYLDPQKASVKFPELSEREVRFGAVAYEQPLNQKDIDGYSLTDIANSGKPVGDAVEGFDQVEEWIESYLKAKYGAVSIPSSDVPELVESFEDVKSYLEKGQPIISVLLMTPIKQQVLDARNADMNAFEKIERDVNAADFDSIMSILGSLVEVDDKPQEPTNGSQSLSSSDETQEVEQSEESKQIGSLDGSSFEFGSEWQKEKQRDTKVIAKQISKHISQLKKSNALPKDVKVSVRSDYNSITMNVTGLPSSTPLFSDAYLANKELDDGANFNAMDKHSSEVKTLLEYIKRFAGQFNYDNSDIDQDVSDKNFYSTVKVDLDLANERIPIELANYKQRKKALTPDAAEKPPVQPPAQEQEIVPKVNEELEKHLAEAKSIAQGNIPDLKVAMDTLQSAIEYLQANDLMVEHEAEIQTASDELTKALLSEASKVISD</sequence>
<dbReference type="EMBL" id="KP795572">
    <property type="protein sequence ID" value="AKN38230.1"/>
    <property type="molecule type" value="Genomic_DNA"/>
</dbReference>
<reference evidence="4" key="1">
    <citation type="journal article" date="2015" name="MBio">
        <title>Eco-Evolutionary Dynamics of Episomes among Ecologically Cohesive Bacterial Populations.</title>
        <authorList>
            <person name="Xue H."/>
            <person name="Cordero O.X."/>
            <person name="Camas F.M."/>
            <person name="Trimble W."/>
            <person name="Meyer F."/>
            <person name="Guglielmini J."/>
            <person name="Rocha E.P."/>
            <person name="Polz M.F."/>
        </authorList>
    </citation>
    <scope>NUCLEOTIDE SEQUENCE</scope>
    <source>
        <strain evidence="4">FF_145</strain>
    </source>
</reference>
<feature type="coiled-coil region" evidence="1">
    <location>
        <begin position="226"/>
        <end position="277"/>
    </location>
</feature>
<feature type="compositionally biased region" description="Polar residues" evidence="2">
    <location>
        <begin position="626"/>
        <end position="646"/>
    </location>
</feature>
<protein>
    <recommendedName>
        <fullName evidence="3">Defence against restriction A N-terminal domain-containing protein</fullName>
    </recommendedName>
</protein>
<organism evidence="4">
    <name type="scientific">Vibrio splendidus</name>
    <dbReference type="NCBI Taxonomy" id="29497"/>
    <lineage>
        <taxon>Bacteria</taxon>
        <taxon>Pseudomonadati</taxon>
        <taxon>Pseudomonadota</taxon>
        <taxon>Gammaproteobacteria</taxon>
        <taxon>Vibrionales</taxon>
        <taxon>Vibrionaceae</taxon>
        <taxon>Vibrio</taxon>
    </lineage>
</organism>
<dbReference type="AlphaFoldDB" id="A0A0H3ZPT9"/>
<feature type="compositionally biased region" description="Polar residues" evidence="2">
    <location>
        <begin position="954"/>
        <end position="966"/>
    </location>
</feature>
<dbReference type="InterPro" id="IPR041140">
    <property type="entry name" value="DarA_N"/>
</dbReference>
<evidence type="ECO:0000313" key="4">
    <source>
        <dbReference type="EMBL" id="AKN38230.1"/>
    </source>
</evidence>
<keyword evidence="1" id="KW-0175">Coiled coil</keyword>
<proteinExistence type="predicted"/>
<evidence type="ECO:0000259" key="3">
    <source>
        <dbReference type="Pfam" id="PF18788"/>
    </source>
</evidence>
<evidence type="ECO:0000256" key="1">
    <source>
        <dbReference type="SAM" id="Coils"/>
    </source>
</evidence>
<evidence type="ECO:0000256" key="2">
    <source>
        <dbReference type="SAM" id="MobiDB-lite"/>
    </source>
</evidence>
<accession>A0A0H3ZPT9</accession>